<feature type="domain" description="PAS" evidence="9">
    <location>
        <begin position="414"/>
        <end position="459"/>
    </location>
</feature>
<dbReference type="Proteomes" id="UP000198569">
    <property type="component" value="Unassembled WGS sequence"/>
</dbReference>
<dbReference type="GO" id="GO:0004383">
    <property type="term" value="F:guanylate cyclase activity"/>
    <property type="evidence" value="ECO:0007669"/>
    <property type="project" value="InterPro"/>
</dbReference>
<dbReference type="InterPro" id="IPR001610">
    <property type="entry name" value="PAC"/>
</dbReference>
<keyword evidence="2" id="KW-0597">Phosphoprotein</keyword>
<dbReference type="RefSeq" id="WP_091431620.1">
    <property type="nucleotide sequence ID" value="NZ_FNMV01000006.1"/>
</dbReference>
<evidence type="ECO:0000256" key="4">
    <source>
        <dbReference type="ARBA" id="ARBA00022741"/>
    </source>
</evidence>
<dbReference type="AlphaFoldDB" id="A0A1H2YGA8"/>
<dbReference type="PRINTS" id="PR00344">
    <property type="entry name" value="BCTRLSENSOR"/>
</dbReference>
<dbReference type="PROSITE" id="PS50109">
    <property type="entry name" value="HIS_KIN"/>
    <property type="match status" value="1"/>
</dbReference>
<keyword evidence="4" id="KW-0547">Nucleotide-binding</keyword>
<reference evidence="12" key="1">
    <citation type="submission" date="2016-10" db="EMBL/GenBank/DDBJ databases">
        <authorList>
            <person name="Varghese N."/>
            <person name="Submissions S."/>
        </authorList>
    </citation>
    <scope>NUCLEOTIDE SEQUENCE [LARGE SCALE GENOMIC DNA]</scope>
    <source>
        <strain evidence="12">DSM 15718</strain>
    </source>
</reference>
<feature type="domain" description="PAC" evidence="10">
    <location>
        <begin position="239"/>
        <end position="291"/>
    </location>
</feature>
<dbReference type="SUPFAM" id="SSF55874">
    <property type="entry name" value="ATPase domain of HSP90 chaperone/DNA topoisomerase II/histidine kinase"/>
    <property type="match status" value="1"/>
</dbReference>
<dbReference type="InterPro" id="IPR013767">
    <property type="entry name" value="PAS_fold"/>
</dbReference>
<organism evidence="11 12">
    <name type="scientific">Flavobacterium degerlachei</name>
    <dbReference type="NCBI Taxonomy" id="229203"/>
    <lineage>
        <taxon>Bacteria</taxon>
        <taxon>Pseudomonadati</taxon>
        <taxon>Bacteroidota</taxon>
        <taxon>Flavobacteriia</taxon>
        <taxon>Flavobacteriales</taxon>
        <taxon>Flavobacteriaceae</taxon>
        <taxon>Flavobacterium</taxon>
    </lineage>
</organism>
<dbReference type="SUPFAM" id="SSF47384">
    <property type="entry name" value="Homodimeric domain of signal transducing histidine kinase"/>
    <property type="match status" value="1"/>
</dbReference>
<accession>A0A1H2YGA8</accession>
<protein>
    <submittedName>
        <fullName evidence="11">PAS/PAC sensor signal transduction histidine kinase</fullName>
    </submittedName>
</protein>
<dbReference type="GO" id="GO:0000155">
    <property type="term" value="F:phosphorelay sensor kinase activity"/>
    <property type="evidence" value="ECO:0007669"/>
    <property type="project" value="InterPro"/>
</dbReference>
<evidence type="ECO:0000256" key="6">
    <source>
        <dbReference type="ARBA" id="ARBA00023293"/>
    </source>
</evidence>
<dbReference type="InterPro" id="IPR003661">
    <property type="entry name" value="HisK_dim/P_dom"/>
</dbReference>
<feature type="domain" description="PAS" evidence="9">
    <location>
        <begin position="292"/>
        <end position="363"/>
    </location>
</feature>
<dbReference type="Gene3D" id="3.30.565.10">
    <property type="entry name" value="Histidine kinase-like ATPase, C-terminal domain"/>
    <property type="match status" value="1"/>
</dbReference>
<feature type="coiled-coil region" evidence="7">
    <location>
        <begin position="142"/>
        <end position="172"/>
    </location>
</feature>
<feature type="domain" description="PAS" evidence="9">
    <location>
        <begin position="165"/>
        <end position="214"/>
    </location>
</feature>
<dbReference type="SMART" id="SM00387">
    <property type="entry name" value="HATPase_c"/>
    <property type="match status" value="1"/>
</dbReference>
<dbReference type="InterPro" id="IPR005467">
    <property type="entry name" value="His_kinase_dom"/>
</dbReference>
<dbReference type="Pfam" id="PF07701">
    <property type="entry name" value="HNOBA"/>
    <property type="match status" value="2"/>
</dbReference>
<dbReference type="PANTHER" id="PTHR43304">
    <property type="entry name" value="PHYTOCHROME-LIKE PROTEIN CPH1"/>
    <property type="match status" value="1"/>
</dbReference>
<dbReference type="InterPro" id="IPR052162">
    <property type="entry name" value="Sensor_kinase/Photoreceptor"/>
</dbReference>
<dbReference type="InterPro" id="IPR036097">
    <property type="entry name" value="HisK_dim/P_sf"/>
</dbReference>
<keyword evidence="6" id="KW-0141">cGMP biosynthesis</keyword>
<keyword evidence="5 11" id="KW-0418">Kinase</keyword>
<dbReference type="Gene3D" id="1.10.287.130">
    <property type="match status" value="1"/>
</dbReference>
<proteinExistence type="predicted"/>
<evidence type="ECO:0000256" key="1">
    <source>
        <dbReference type="ARBA" id="ARBA00000085"/>
    </source>
</evidence>
<evidence type="ECO:0000256" key="7">
    <source>
        <dbReference type="SAM" id="Coils"/>
    </source>
</evidence>
<dbReference type="SMART" id="SM00086">
    <property type="entry name" value="PAC"/>
    <property type="match status" value="3"/>
</dbReference>
<feature type="coiled-coil region" evidence="7">
    <location>
        <begin position="531"/>
        <end position="558"/>
    </location>
</feature>
<dbReference type="STRING" id="229203.SAMN05444338_106195"/>
<feature type="domain" description="PAC" evidence="10">
    <location>
        <begin position="486"/>
        <end position="540"/>
    </location>
</feature>
<dbReference type="Gene3D" id="3.30.450.260">
    <property type="entry name" value="Haem NO binding associated domain"/>
    <property type="match status" value="1"/>
</dbReference>
<dbReference type="Pfam" id="PF00512">
    <property type="entry name" value="HisKA"/>
    <property type="match status" value="1"/>
</dbReference>
<evidence type="ECO:0000259" key="9">
    <source>
        <dbReference type="PROSITE" id="PS50112"/>
    </source>
</evidence>
<dbReference type="Gene3D" id="3.30.450.20">
    <property type="entry name" value="PAS domain"/>
    <property type="match status" value="3"/>
</dbReference>
<evidence type="ECO:0000259" key="10">
    <source>
        <dbReference type="PROSITE" id="PS50113"/>
    </source>
</evidence>
<sequence>MKNSEFNFDEDSFNKLFPFYILIDYDLKIKGFGKSLAKALPLIKLNDDFAASFRVKRPHIESDTFENIISIFNQLVLIGTASEDIDLRGQFQEHNGSILFVGSPWFVSMDQVREKKLTLHDFAFHDPLLDLLHVLKTQEITTQELKELLIKINNQKKALDRDQEELNRLSLVASANENGVVFTKPSGEIFWCNDAYLQLTGYSKEEVIGKTPILLGKCDETTEEELLKMTVPFLNGEPFNVEHLHRRKDNKNFWVRTKGQPILDSDGKVIQYFAMIEDVTEDKKHEEILRIEKEKYSNIIANMNLGLIEVDEDERIVLANNSFCNFSGYSLEELIGKNASSLLLTEESKTIIKEKNELRVKGITDSYEIQVKNKKGELRHWLISGAPNYDINGIVTGSIGIHLDITEQKAQEESLYLLSLIAEKNINAVIISDIEGKIEWVNSSFEKMSGYSIMESVGNKPGHLLQGQETNPETVAYLSAQIRKGQPFACEIVNYSKSGDKYWVKIQGQALYNKKGEIVRYFAIEENISNKKLLENQREELVASLAKTNKELEDYAQIVSHDLKSPLRSIHSLISWIKEDNDKAFSDQTLKYFSMMENKVEKMDRLIEGILTYSKIDKENIAVEKVNTQLIIQSIIEIIHIPKHITVTIKNTLPIINADRYRIQQLFQNIIGNAVNYIEREVGLVEISSEEFDTYYVFAVKDNGVGIAEKNHEKIFNTFQSYTTSEHSTGLGLSIVKKVIETYKGKIWIESEEGVGTTFFIKLNK</sequence>
<dbReference type="GO" id="GO:0000166">
    <property type="term" value="F:nucleotide binding"/>
    <property type="evidence" value="ECO:0007669"/>
    <property type="project" value="UniProtKB-KW"/>
</dbReference>
<dbReference type="SMART" id="SM00388">
    <property type="entry name" value="HisKA"/>
    <property type="match status" value="1"/>
</dbReference>
<dbReference type="InterPro" id="IPR035965">
    <property type="entry name" value="PAS-like_dom_sf"/>
</dbReference>
<keyword evidence="3" id="KW-0808">Transferase</keyword>
<feature type="domain" description="PAC" evidence="10">
    <location>
        <begin position="365"/>
        <end position="417"/>
    </location>
</feature>
<dbReference type="InterPro" id="IPR004358">
    <property type="entry name" value="Sig_transdc_His_kin-like_C"/>
</dbReference>
<evidence type="ECO:0000259" key="8">
    <source>
        <dbReference type="PROSITE" id="PS50109"/>
    </source>
</evidence>
<evidence type="ECO:0000313" key="11">
    <source>
        <dbReference type="EMBL" id="SDX04233.1"/>
    </source>
</evidence>
<dbReference type="PANTHER" id="PTHR43304:SF1">
    <property type="entry name" value="PAC DOMAIN-CONTAINING PROTEIN"/>
    <property type="match status" value="1"/>
</dbReference>
<dbReference type="CDD" id="cd00130">
    <property type="entry name" value="PAS"/>
    <property type="match status" value="3"/>
</dbReference>
<evidence type="ECO:0000313" key="12">
    <source>
        <dbReference type="Proteomes" id="UP000198569"/>
    </source>
</evidence>
<dbReference type="EMBL" id="FNMV01000006">
    <property type="protein sequence ID" value="SDX04233.1"/>
    <property type="molecule type" value="Genomic_DNA"/>
</dbReference>
<dbReference type="PROSITE" id="PS50113">
    <property type="entry name" value="PAC"/>
    <property type="match status" value="3"/>
</dbReference>
<keyword evidence="12" id="KW-1185">Reference proteome</keyword>
<dbReference type="InterPro" id="IPR042463">
    <property type="entry name" value="HNOB_dom_associated_sf"/>
</dbReference>
<dbReference type="InterPro" id="IPR003594">
    <property type="entry name" value="HATPase_dom"/>
</dbReference>
<gene>
    <name evidence="11" type="ORF">SAMN05444338_106195</name>
</gene>
<evidence type="ECO:0000256" key="3">
    <source>
        <dbReference type="ARBA" id="ARBA00022679"/>
    </source>
</evidence>
<dbReference type="Pfam" id="PF13426">
    <property type="entry name" value="PAS_9"/>
    <property type="match status" value="2"/>
</dbReference>
<comment type="catalytic activity">
    <reaction evidence="1">
        <text>ATP + protein L-histidine = ADP + protein N-phospho-L-histidine.</text>
        <dbReference type="EC" id="2.7.13.3"/>
    </reaction>
</comment>
<keyword evidence="7" id="KW-0175">Coiled coil</keyword>
<dbReference type="InterPro" id="IPR000700">
    <property type="entry name" value="PAS-assoc_C"/>
</dbReference>
<name>A0A1H2YGA8_9FLAO</name>
<dbReference type="SUPFAM" id="SSF55785">
    <property type="entry name" value="PYP-like sensor domain (PAS domain)"/>
    <property type="match status" value="3"/>
</dbReference>
<dbReference type="InterPro" id="IPR011645">
    <property type="entry name" value="HNOB_dom_associated"/>
</dbReference>
<dbReference type="Pfam" id="PF02518">
    <property type="entry name" value="HATPase_c"/>
    <property type="match status" value="1"/>
</dbReference>
<feature type="domain" description="Histidine kinase" evidence="8">
    <location>
        <begin position="558"/>
        <end position="765"/>
    </location>
</feature>
<dbReference type="InterPro" id="IPR036890">
    <property type="entry name" value="HATPase_C_sf"/>
</dbReference>
<dbReference type="NCBIfam" id="TIGR00229">
    <property type="entry name" value="sensory_box"/>
    <property type="match status" value="3"/>
</dbReference>
<dbReference type="SMART" id="SM00091">
    <property type="entry name" value="PAS"/>
    <property type="match status" value="3"/>
</dbReference>
<evidence type="ECO:0000256" key="2">
    <source>
        <dbReference type="ARBA" id="ARBA00022553"/>
    </source>
</evidence>
<dbReference type="InterPro" id="IPR000014">
    <property type="entry name" value="PAS"/>
</dbReference>
<dbReference type="CDD" id="cd00082">
    <property type="entry name" value="HisKA"/>
    <property type="match status" value="1"/>
</dbReference>
<dbReference type="OrthoDB" id="9781208at2"/>
<dbReference type="PROSITE" id="PS50112">
    <property type="entry name" value="PAS"/>
    <property type="match status" value="3"/>
</dbReference>
<evidence type="ECO:0000256" key="5">
    <source>
        <dbReference type="ARBA" id="ARBA00022777"/>
    </source>
</evidence>
<dbReference type="Pfam" id="PF00989">
    <property type="entry name" value="PAS"/>
    <property type="match status" value="1"/>
</dbReference>